<accession>A0A1X9N4Q5</accession>
<evidence type="ECO:0000313" key="3">
    <source>
        <dbReference type="Proteomes" id="UP000193450"/>
    </source>
</evidence>
<feature type="signal peptide" evidence="1">
    <location>
        <begin position="1"/>
        <end position="19"/>
    </location>
</feature>
<keyword evidence="1" id="KW-0732">Signal</keyword>
<evidence type="ECO:0000256" key="1">
    <source>
        <dbReference type="SAM" id="SignalP"/>
    </source>
</evidence>
<dbReference type="EMBL" id="CP019343">
    <property type="protein sequence ID" value="ARN73118.1"/>
    <property type="molecule type" value="Genomic_DNA"/>
</dbReference>
<dbReference type="AlphaFoldDB" id="A0A1X9N4Q5"/>
<dbReference type="Proteomes" id="UP000193450">
    <property type="component" value="Chromosome"/>
</dbReference>
<organism evidence="2 3">
    <name type="scientific">Oceanicoccus sagamiensis</name>
    <dbReference type="NCBI Taxonomy" id="716816"/>
    <lineage>
        <taxon>Bacteria</taxon>
        <taxon>Pseudomonadati</taxon>
        <taxon>Pseudomonadota</taxon>
        <taxon>Gammaproteobacteria</taxon>
        <taxon>Cellvibrionales</taxon>
        <taxon>Spongiibacteraceae</taxon>
        <taxon>Oceanicoccus</taxon>
    </lineage>
</organism>
<dbReference type="RefSeq" id="WP_085757216.1">
    <property type="nucleotide sequence ID" value="NZ_CP019343.1"/>
</dbReference>
<reference evidence="2 3" key="1">
    <citation type="submission" date="2016-11" db="EMBL/GenBank/DDBJ databases">
        <title>Trade-off between light-utilization and light-protection in marine flavobacteria.</title>
        <authorList>
            <person name="Kumagai Y."/>
        </authorList>
    </citation>
    <scope>NUCLEOTIDE SEQUENCE [LARGE SCALE GENOMIC DNA]</scope>
    <source>
        <strain evidence="2 3">NBRC 107125</strain>
    </source>
</reference>
<evidence type="ECO:0000313" key="2">
    <source>
        <dbReference type="EMBL" id="ARN73118.1"/>
    </source>
</evidence>
<name>A0A1X9N4Q5_9GAMM</name>
<feature type="chain" id="PRO_5012055842" evidence="1">
    <location>
        <begin position="20"/>
        <end position="230"/>
    </location>
</feature>
<dbReference type="KEGG" id="osg:BST96_02750"/>
<keyword evidence="3" id="KW-1185">Reference proteome</keyword>
<protein>
    <submittedName>
        <fullName evidence="2">Uncharacterized protein</fullName>
    </submittedName>
</protein>
<sequence length="230" mass="25284">MIINLLALLLFFSASNVAASTVTLPEPTSQAFCSAVQAILADTTLSSSNVIFDDMPEYRHSKPVPRPLSIYQVVSYHQRQPIMVSCKVKTADHLRAEYGEKAAGQQKYCPHITRLAQAQAVAELSQAGLTEAAVRAKAFVIEDNEPFVTGRSYLASFPLSYQDDSGRVHINTPGLQTDWENLLFWPLPNSLRGQTYCHIATVSYLKSLATQVMTPGMMMTTADDAPTRAK</sequence>
<gene>
    <name evidence="2" type="ORF">BST96_02750</name>
</gene>
<dbReference type="OrthoDB" id="5735419at2"/>
<proteinExistence type="predicted"/>